<name>A0AAE1AN41_9GAST</name>
<dbReference type="Proteomes" id="UP001283361">
    <property type="component" value="Unassembled WGS sequence"/>
</dbReference>
<evidence type="ECO:0000313" key="3">
    <source>
        <dbReference type="Proteomes" id="UP001283361"/>
    </source>
</evidence>
<proteinExistence type="predicted"/>
<evidence type="ECO:0000256" key="1">
    <source>
        <dbReference type="SAM" id="MobiDB-lite"/>
    </source>
</evidence>
<dbReference type="AlphaFoldDB" id="A0AAE1AN41"/>
<accession>A0AAE1AN41</accession>
<gene>
    <name evidence="2" type="ORF">RRG08_038280</name>
</gene>
<evidence type="ECO:0000313" key="2">
    <source>
        <dbReference type="EMBL" id="KAK3790789.1"/>
    </source>
</evidence>
<comment type="caution">
    <text evidence="2">The sequence shown here is derived from an EMBL/GenBank/DDBJ whole genome shotgun (WGS) entry which is preliminary data.</text>
</comment>
<reference evidence="2" key="1">
    <citation type="journal article" date="2023" name="G3 (Bethesda)">
        <title>A reference genome for the long-term kleptoplast-retaining sea slug Elysia crispata morphotype clarki.</title>
        <authorList>
            <person name="Eastman K.E."/>
            <person name="Pendleton A.L."/>
            <person name="Shaikh M.A."/>
            <person name="Suttiyut T."/>
            <person name="Ogas R."/>
            <person name="Tomko P."/>
            <person name="Gavelis G."/>
            <person name="Widhalm J.R."/>
            <person name="Wisecaver J.H."/>
        </authorList>
    </citation>
    <scope>NUCLEOTIDE SEQUENCE</scope>
    <source>
        <strain evidence="2">ECLA1</strain>
    </source>
</reference>
<feature type="compositionally biased region" description="Polar residues" evidence="1">
    <location>
        <begin position="73"/>
        <end position="85"/>
    </location>
</feature>
<feature type="region of interest" description="Disordered" evidence="1">
    <location>
        <begin position="57"/>
        <end position="108"/>
    </location>
</feature>
<feature type="region of interest" description="Disordered" evidence="1">
    <location>
        <begin position="1"/>
        <end position="37"/>
    </location>
</feature>
<keyword evidence="3" id="KW-1185">Reference proteome</keyword>
<protein>
    <submittedName>
        <fullName evidence="2">Uncharacterized protein</fullName>
    </submittedName>
</protein>
<sequence>MSNVKHFQGQEEMENACSTGRASCVTRDTEPETDGKMVSFPPLLWLPCPFPLSQDLSSAKGLLPPASPPPLSRTSMLSCPPSDNWSGFHPLTLDTVTSPRRGPESRAP</sequence>
<dbReference type="EMBL" id="JAWDGP010001519">
    <property type="protein sequence ID" value="KAK3790789.1"/>
    <property type="molecule type" value="Genomic_DNA"/>
</dbReference>
<organism evidence="2 3">
    <name type="scientific">Elysia crispata</name>
    <name type="common">lettuce slug</name>
    <dbReference type="NCBI Taxonomy" id="231223"/>
    <lineage>
        <taxon>Eukaryota</taxon>
        <taxon>Metazoa</taxon>
        <taxon>Spiralia</taxon>
        <taxon>Lophotrochozoa</taxon>
        <taxon>Mollusca</taxon>
        <taxon>Gastropoda</taxon>
        <taxon>Heterobranchia</taxon>
        <taxon>Euthyneura</taxon>
        <taxon>Panpulmonata</taxon>
        <taxon>Sacoglossa</taxon>
        <taxon>Placobranchoidea</taxon>
        <taxon>Plakobranchidae</taxon>
        <taxon>Elysia</taxon>
    </lineage>
</organism>